<protein>
    <submittedName>
        <fullName evidence="2">Uncharacterized protein</fullName>
    </submittedName>
</protein>
<dbReference type="KEGG" id="dcr:108219558"/>
<reference evidence="3" key="2">
    <citation type="submission" date="2022-03" db="EMBL/GenBank/DDBJ databases">
        <title>Draft title - Genomic analysis of global carrot germplasm unveils the trajectory of domestication and the origin of high carotenoid orange carrot.</title>
        <authorList>
            <person name="Iorizzo M."/>
            <person name="Ellison S."/>
            <person name="Senalik D."/>
            <person name="Macko-Podgorni A."/>
            <person name="Grzebelus D."/>
            <person name="Bostan H."/>
            <person name="Rolling W."/>
            <person name="Curaba J."/>
            <person name="Simon P."/>
        </authorList>
    </citation>
    <scope>NUCLEOTIDE SEQUENCE</scope>
    <source>
        <tissue evidence="3">Leaf</tissue>
    </source>
</reference>
<feature type="transmembrane region" description="Helical" evidence="1">
    <location>
        <begin position="294"/>
        <end position="324"/>
    </location>
</feature>
<evidence type="ECO:0000256" key="1">
    <source>
        <dbReference type="SAM" id="Phobius"/>
    </source>
</evidence>
<dbReference type="AlphaFoldDB" id="A0A162A7L9"/>
<evidence type="ECO:0000313" key="2">
    <source>
        <dbReference type="EMBL" id="KZM96620.1"/>
    </source>
</evidence>
<gene>
    <name evidence="2" type="ORF">DCAR_016018</name>
    <name evidence="3" type="ORF">DCAR_0414679</name>
</gene>
<sequence>MAEFYMLMDDQHLRKLALLLRNQEEPLSLSINSEPDRNKFLQECNDAYDTVIALLDDCIQLGKKHDAWRGKHSHKAHIAKDMLDYVKYGLNLGMQCVQNCGMRWTIVEKMKTHFDKLVAELNVTESRDRKDFASLAEEVAFYKTSMWEYATKLRSPEARAQSKAYSDVLKLEGVQFPSLVAAHKNKLGYTDEFELLGDDQKLEVYNNIIEESGRAKMPVIYKIKGQPWYKTSGGIAVMAFTAGMMTWDIFTAEHKLESALNNGVSLLSAAVSYAIEVSFTSAVGAVVAESEVGLLVVSAAGFVVGALVGILFAAATGAIIAAILSSGGSVPQNVEDLKFYSVTMPNGMALANEIAHT</sequence>
<dbReference type="EMBL" id="CP093346">
    <property type="protein sequence ID" value="WOG95364.1"/>
    <property type="molecule type" value="Genomic_DNA"/>
</dbReference>
<organism evidence="2">
    <name type="scientific">Daucus carota subsp. sativus</name>
    <name type="common">Carrot</name>
    <dbReference type="NCBI Taxonomy" id="79200"/>
    <lineage>
        <taxon>Eukaryota</taxon>
        <taxon>Viridiplantae</taxon>
        <taxon>Streptophyta</taxon>
        <taxon>Embryophyta</taxon>
        <taxon>Tracheophyta</taxon>
        <taxon>Spermatophyta</taxon>
        <taxon>Magnoliopsida</taxon>
        <taxon>eudicotyledons</taxon>
        <taxon>Gunneridae</taxon>
        <taxon>Pentapetalae</taxon>
        <taxon>asterids</taxon>
        <taxon>campanulids</taxon>
        <taxon>Apiales</taxon>
        <taxon>Apiaceae</taxon>
        <taxon>Apioideae</taxon>
        <taxon>Scandiceae</taxon>
        <taxon>Daucinae</taxon>
        <taxon>Daucus</taxon>
        <taxon>Daucus sect. Daucus</taxon>
    </lineage>
</organism>
<reference evidence="2" key="1">
    <citation type="journal article" date="2016" name="Nat. Genet.">
        <title>A high-quality carrot genome assembly provides new insights into carotenoid accumulation and asterid genome evolution.</title>
        <authorList>
            <person name="Iorizzo M."/>
            <person name="Ellison S."/>
            <person name="Senalik D."/>
            <person name="Zeng P."/>
            <person name="Satapoomin P."/>
            <person name="Huang J."/>
            <person name="Bowman M."/>
            <person name="Iovene M."/>
            <person name="Sanseverino W."/>
            <person name="Cavagnaro P."/>
            <person name="Yildiz M."/>
            <person name="Macko-Podgorni A."/>
            <person name="Moranska E."/>
            <person name="Grzebelus E."/>
            <person name="Grzebelus D."/>
            <person name="Ashrafi H."/>
            <person name="Zheng Z."/>
            <person name="Cheng S."/>
            <person name="Spooner D."/>
            <person name="Van Deynze A."/>
            <person name="Simon P."/>
        </authorList>
    </citation>
    <scope>NUCLEOTIDE SEQUENCE [LARGE SCALE GENOMIC DNA]</scope>
    <source>
        <tissue evidence="2">Leaf</tissue>
    </source>
</reference>
<dbReference type="OrthoDB" id="542365at2759"/>
<keyword evidence="1" id="KW-0472">Membrane</keyword>
<dbReference type="Proteomes" id="UP000077755">
    <property type="component" value="Chromosome 4"/>
</dbReference>
<keyword evidence="4" id="KW-1185">Reference proteome</keyword>
<accession>A0A162A7L9</accession>
<evidence type="ECO:0000313" key="3">
    <source>
        <dbReference type="EMBL" id="WOG95364.1"/>
    </source>
</evidence>
<dbReference type="EMBL" id="LNRQ01000004">
    <property type="protein sequence ID" value="KZM96620.1"/>
    <property type="molecule type" value="Genomic_DNA"/>
</dbReference>
<feature type="transmembrane region" description="Helical" evidence="1">
    <location>
        <begin position="264"/>
        <end position="288"/>
    </location>
</feature>
<keyword evidence="1" id="KW-1133">Transmembrane helix</keyword>
<dbReference type="Gramene" id="KZM96620">
    <property type="protein sequence ID" value="KZM96620"/>
    <property type="gene ID" value="DCAR_016018"/>
</dbReference>
<feature type="transmembrane region" description="Helical" evidence="1">
    <location>
        <begin position="233"/>
        <end position="252"/>
    </location>
</feature>
<evidence type="ECO:0000313" key="4">
    <source>
        <dbReference type="Proteomes" id="UP000077755"/>
    </source>
</evidence>
<name>A0A162A7L9_DAUCS</name>
<keyword evidence="1" id="KW-0812">Transmembrane</keyword>
<proteinExistence type="predicted"/>